<dbReference type="InterPro" id="IPR023750">
    <property type="entry name" value="RbsD-like_sf"/>
</dbReference>
<evidence type="ECO:0000313" key="8">
    <source>
        <dbReference type="Proteomes" id="UP000018680"/>
    </source>
</evidence>
<dbReference type="UniPathway" id="UPA00916">
    <property type="reaction ID" value="UER00888"/>
</dbReference>
<dbReference type="Pfam" id="PF05025">
    <property type="entry name" value="RbsD_FucU"/>
    <property type="match status" value="1"/>
</dbReference>
<keyword evidence="4 6" id="KW-0413">Isomerase</keyword>
<evidence type="ECO:0000256" key="5">
    <source>
        <dbReference type="ARBA" id="ARBA00023277"/>
    </source>
</evidence>
<reference evidence="7 8" key="1">
    <citation type="journal article" date="2015" name="Stand. Genomic Sci.">
        <title>Complete genome sequence and description of Salinispira pacifica gen. nov., sp. nov., a novel spirochaete isolated form a hypersaline microbial mat.</title>
        <authorList>
            <person name="Ben Hania W."/>
            <person name="Joseph M."/>
            <person name="Schumann P."/>
            <person name="Bunk B."/>
            <person name="Fiebig A."/>
            <person name="Sproer C."/>
            <person name="Klenk H.P."/>
            <person name="Fardeau M.L."/>
            <person name="Spring S."/>
        </authorList>
    </citation>
    <scope>NUCLEOTIDE SEQUENCE [LARGE SCALE GENOMIC DNA]</scope>
    <source>
        <strain evidence="7 8">L21-RPul-D2</strain>
    </source>
</reference>
<feature type="active site" description="Proton donor" evidence="6">
    <location>
        <position position="20"/>
    </location>
</feature>
<dbReference type="Proteomes" id="UP000018680">
    <property type="component" value="Chromosome"/>
</dbReference>
<feature type="binding site" evidence="6">
    <location>
        <begin position="120"/>
        <end position="122"/>
    </location>
    <ligand>
        <name>substrate</name>
    </ligand>
</feature>
<feature type="binding site" evidence="6">
    <location>
        <position position="98"/>
    </location>
    <ligand>
        <name>substrate</name>
    </ligand>
</feature>
<comment type="pathway">
    <text evidence="6">Carbohydrate metabolism; D-ribose degradation; D-ribose 5-phosphate from beta-D-ribopyranose: step 1/2.</text>
</comment>
<dbReference type="EC" id="5.4.99.62" evidence="2 6"/>
<dbReference type="GO" id="GO:0062193">
    <property type="term" value="F:D-ribose pyranase activity"/>
    <property type="evidence" value="ECO:0007669"/>
    <property type="project" value="UniProtKB-EC"/>
</dbReference>
<dbReference type="GO" id="GO:0048029">
    <property type="term" value="F:monosaccharide binding"/>
    <property type="evidence" value="ECO:0007669"/>
    <property type="project" value="InterPro"/>
</dbReference>
<dbReference type="PANTHER" id="PTHR37831:SF1">
    <property type="entry name" value="D-RIBOSE PYRANASE"/>
    <property type="match status" value="1"/>
</dbReference>
<keyword evidence="8" id="KW-1185">Reference proteome</keyword>
<dbReference type="GO" id="GO:0019303">
    <property type="term" value="P:D-ribose catabolic process"/>
    <property type="evidence" value="ECO:0007669"/>
    <property type="project" value="UniProtKB-UniRule"/>
</dbReference>
<dbReference type="EMBL" id="CP006939">
    <property type="protein sequence ID" value="AHC14909.1"/>
    <property type="molecule type" value="Genomic_DNA"/>
</dbReference>
<gene>
    <name evidence="6" type="primary">rbsD</name>
    <name evidence="7" type="ORF">L21SP2_1512</name>
</gene>
<dbReference type="eggNOG" id="COG1869">
    <property type="taxonomic scope" value="Bacteria"/>
</dbReference>
<comment type="similarity">
    <text evidence="6">Belongs to the RbsD / FucU family. RbsD subfamily.</text>
</comment>
<sequence>MKRTGILNRPLSDAIASMGHTDSLVICDAGLPIPRETRRIDLALRKGIPAFEDVLRSTLEELEVERAVLAEEIREKSPELHHAILSILDDIPVSYITHEQFKAETVDAKAIVRSGEARPFANIILYSGVVF</sequence>
<dbReference type="STRING" id="1307761.L21SP2_1512"/>
<comment type="function">
    <text evidence="6">Catalyzes the interconversion of beta-pyran and beta-furan forms of D-ribose.</text>
</comment>
<dbReference type="AlphaFoldDB" id="V5WH75"/>
<dbReference type="GO" id="GO:0005829">
    <property type="term" value="C:cytosol"/>
    <property type="evidence" value="ECO:0007669"/>
    <property type="project" value="TreeGrafter"/>
</dbReference>
<organism evidence="7 8">
    <name type="scientific">Salinispira pacifica</name>
    <dbReference type="NCBI Taxonomy" id="1307761"/>
    <lineage>
        <taxon>Bacteria</taxon>
        <taxon>Pseudomonadati</taxon>
        <taxon>Spirochaetota</taxon>
        <taxon>Spirochaetia</taxon>
        <taxon>Spirochaetales</taxon>
        <taxon>Spirochaetaceae</taxon>
        <taxon>Salinispira</taxon>
    </lineage>
</organism>
<feature type="binding site" evidence="6">
    <location>
        <position position="28"/>
    </location>
    <ligand>
        <name>substrate</name>
    </ligand>
</feature>
<dbReference type="OrthoDB" id="9805009at2"/>
<dbReference type="HAMAP" id="MF_01661">
    <property type="entry name" value="D_rib_pyranase"/>
    <property type="match status" value="1"/>
</dbReference>
<comment type="subunit">
    <text evidence="6">Homodecamer.</text>
</comment>
<evidence type="ECO:0000256" key="3">
    <source>
        <dbReference type="ARBA" id="ARBA00022490"/>
    </source>
</evidence>
<name>V5WH75_9SPIO</name>
<protein>
    <recommendedName>
        <fullName evidence="2 6">D-ribose pyranase</fullName>
        <ecNumber evidence="2 6">5.4.99.62</ecNumber>
    </recommendedName>
</protein>
<dbReference type="InterPro" id="IPR007721">
    <property type="entry name" value="RbsD_FucU"/>
</dbReference>
<dbReference type="PANTHER" id="PTHR37831">
    <property type="entry name" value="D-RIBOSE PYRANASE"/>
    <property type="match status" value="1"/>
</dbReference>
<evidence type="ECO:0000256" key="2">
    <source>
        <dbReference type="ARBA" id="ARBA00012862"/>
    </source>
</evidence>
<evidence type="ECO:0000256" key="6">
    <source>
        <dbReference type="HAMAP-Rule" id="MF_01661"/>
    </source>
</evidence>
<dbReference type="SUPFAM" id="SSF102546">
    <property type="entry name" value="RbsD-like"/>
    <property type="match status" value="1"/>
</dbReference>
<evidence type="ECO:0000256" key="1">
    <source>
        <dbReference type="ARBA" id="ARBA00000223"/>
    </source>
</evidence>
<dbReference type="KEGG" id="slr:L21SP2_1512"/>
<evidence type="ECO:0000256" key="4">
    <source>
        <dbReference type="ARBA" id="ARBA00023235"/>
    </source>
</evidence>
<keyword evidence="5 6" id="KW-0119">Carbohydrate metabolism</keyword>
<dbReference type="PATRIC" id="fig|1307761.3.peg.1507"/>
<dbReference type="HOGENOM" id="CLU_135498_0_0_12"/>
<proteinExistence type="inferred from homology"/>
<dbReference type="Gene3D" id="3.40.1650.10">
    <property type="entry name" value="RbsD-like domain"/>
    <property type="match status" value="1"/>
</dbReference>
<dbReference type="InterPro" id="IPR023064">
    <property type="entry name" value="D-ribose_pyranase"/>
</dbReference>
<keyword evidence="3 6" id="KW-0963">Cytoplasm</keyword>
<dbReference type="RefSeq" id="WP_024267829.1">
    <property type="nucleotide sequence ID" value="NC_023035.1"/>
</dbReference>
<evidence type="ECO:0000313" key="7">
    <source>
        <dbReference type="EMBL" id="AHC14909.1"/>
    </source>
</evidence>
<comment type="subcellular location">
    <subcellularLocation>
        <location evidence="6">Cytoplasm</location>
    </subcellularLocation>
</comment>
<dbReference type="NCBIfam" id="NF008761">
    <property type="entry name" value="PRK11797.1"/>
    <property type="match status" value="1"/>
</dbReference>
<accession>V5WH75</accession>
<comment type="catalytic activity">
    <reaction evidence="1 6">
        <text>beta-D-ribopyranose = beta-D-ribofuranose</text>
        <dbReference type="Rhea" id="RHEA:25432"/>
        <dbReference type="ChEBI" id="CHEBI:27476"/>
        <dbReference type="ChEBI" id="CHEBI:47002"/>
        <dbReference type="EC" id="5.4.99.62"/>
    </reaction>
</comment>
<dbReference type="GO" id="GO:0016872">
    <property type="term" value="F:intramolecular lyase activity"/>
    <property type="evidence" value="ECO:0007669"/>
    <property type="project" value="UniProtKB-UniRule"/>
</dbReference>